<name>A0A6A6GIV8_9PEZI</name>
<proteinExistence type="predicted"/>
<dbReference type="AlphaFoldDB" id="A0A6A6GIV8"/>
<dbReference type="EMBL" id="ML992503">
    <property type="protein sequence ID" value="KAF2225672.1"/>
    <property type="molecule type" value="Genomic_DNA"/>
</dbReference>
<dbReference type="Proteomes" id="UP000799538">
    <property type="component" value="Unassembled WGS sequence"/>
</dbReference>
<organism evidence="1 2">
    <name type="scientific">Elsinoe ampelina</name>
    <dbReference type="NCBI Taxonomy" id="302913"/>
    <lineage>
        <taxon>Eukaryota</taxon>
        <taxon>Fungi</taxon>
        <taxon>Dikarya</taxon>
        <taxon>Ascomycota</taxon>
        <taxon>Pezizomycotina</taxon>
        <taxon>Dothideomycetes</taxon>
        <taxon>Dothideomycetidae</taxon>
        <taxon>Myriangiales</taxon>
        <taxon>Elsinoaceae</taxon>
        <taxon>Elsinoe</taxon>
    </lineage>
</organism>
<evidence type="ECO:0000313" key="2">
    <source>
        <dbReference type="Proteomes" id="UP000799538"/>
    </source>
</evidence>
<keyword evidence="2" id="KW-1185">Reference proteome</keyword>
<protein>
    <submittedName>
        <fullName evidence="1">Uncharacterized protein</fullName>
    </submittedName>
</protein>
<accession>A0A6A6GIV8</accession>
<sequence length="182" mass="20385">MEGQLQSNLARLTISISVKFASSITWPDVTFYVAETHDCNIDDWWSDSLSLIGPIRGFLLVDVSLSESFSLLSLLLAAHGRRGKDRHPRFERRVWAATILESGPPLLHHVARPNHDPRPVHVMDLRIEGPGATASVSPIFFGLASQFRPERFHSSLPPCHADERDCRYKLAHGACQLLQILT</sequence>
<reference evidence="2" key="1">
    <citation type="journal article" date="2020" name="Stud. Mycol.">
        <title>101 Dothideomycetes genomes: A test case for predicting lifestyles and emergence of pathogens.</title>
        <authorList>
            <person name="Haridas S."/>
            <person name="Albert R."/>
            <person name="Binder M."/>
            <person name="Bloem J."/>
            <person name="LaButti K."/>
            <person name="Salamov A."/>
            <person name="Andreopoulos B."/>
            <person name="Baker S."/>
            <person name="Barry K."/>
            <person name="Bills G."/>
            <person name="Bluhm B."/>
            <person name="Cannon C."/>
            <person name="Castanera R."/>
            <person name="Culley D."/>
            <person name="Daum C."/>
            <person name="Ezra D."/>
            <person name="Gonzalez J."/>
            <person name="Henrissat B."/>
            <person name="Kuo A."/>
            <person name="Liang C."/>
            <person name="Lipzen A."/>
            <person name="Lutzoni F."/>
            <person name="Magnuson J."/>
            <person name="Mondo S."/>
            <person name="Nolan M."/>
            <person name="Ohm R."/>
            <person name="Pangilinan J."/>
            <person name="Park H.-J."/>
            <person name="Ramirez L."/>
            <person name="Alfaro M."/>
            <person name="Sun H."/>
            <person name="Tritt A."/>
            <person name="Yoshinaga Y."/>
            <person name="Zwiers L.-H."/>
            <person name="Turgeon B."/>
            <person name="Goodwin S."/>
            <person name="Spatafora J."/>
            <person name="Crous P."/>
            <person name="Grigoriev I."/>
        </authorList>
    </citation>
    <scope>NUCLEOTIDE SEQUENCE [LARGE SCALE GENOMIC DNA]</scope>
    <source>
        <strain evidence="2">CECT 20119</strain>
    </source>
</reference>
<gene>
    <name evidence="1" type="ORF">BDZ85DRAFT_69746</name>
</gene>
<evidence type="ECO:0000313" key="1">
    <source>
        <dbReference type="EMBL" id="KAF2225672.1"/>
    </source>
</evidence>